<dbReference type="InterPro" id="IPR010267">
    <property type="entry name" value="Chordopox_A20R"/>
</dbReference>
<organism evidence="3 6">
    <name type="scientific">Eastern grey kangaroopox virus</name>
    <dbReference type="NCBI Taxonomy" id="2042482"/>
    <lineage>
        <taxon>Viruses</taxon>
        <taxon>Varidnaviria</taxon>
        <taxon>Bamfordvirae</taxon>
        <taxon>Nucleocytoviricota</taxon>
        <taxon>Pokkesviricetes</taxon>
        <taxon>Chitovirales</taxon>
        <taxon>Poxviridae</taxon>
        <taxon>Chordopoxvirinae</taxon>
        <taxon>Macropopoxvirus</taxon>
        <taxon>Macropopoxvirus mgiganteuspox</taxon>
        <taxon>Eastern kangaroopox virus</taxon>
    </lineage>
</organism>
<dbReference type="Proteomes" id="UP000318014">
    <property type="component" value="Genome"/>
</dbReference>
<dbReference type="Proteomes" id="UP000318205">
    <property type="component" value="Segment"/>
</dbReference>
<reference evidence="4 5" key="1">
    <citation type="journal article" date="2017" name="Sci. Rep.">
        <title>Molecular and microscopic characterization of a novel Eastern grey kangaroopox virus genome directly from a clinical sample.</title>
        <authorList>
            <person name="Sarker S."/>
            <person name="Roberts H.K."/>
            <person name="Tidd N."/>
            <person name="Ault S."/>
            <person name="Ladmore G."/>
            <person name="Peters A."/>
            <person name="Forwood J.K."/>
            <person name="Helbig K."/>
            <person name="Raidal S.R."/>
        </authorList>
    </citation>
    <scope>NUCLEOTIDE SEQUENCE [LARGE SCALE GENOMIC DNA]</scope>
    <source>
        <strain evidence="4 5">NSW</strain>
    </source>
</reference>
<dbReference type="Gene3D" id="6.10.140.1880">
    <property type="match status" value="1"/>
</dbReference>
<evidence type="ECO:0000313" key="6">
    <source>
        <dbReference type="Proteomes" id="UP000318205"/>
    </source>
</evidence>
<keyword evidence="1" id="KW-0235">DNA replication</keyword>
<dbReference type="GO" id="GO:0006260">
    <property type="term" value="P:DNA replication"/>
    <property type="evidence" value="ECO:0007669"/>
    <property type="project" value="UniProtKB-KW"/>
</dbReference>
<proteinExistence type="predicted"/>
<dbReference type="EMBL" id="MF661791">
    <property type="protein sequence ID" value="ATX75130.1"/>
    <property type="molecule type" value="Genomic_DNA"/>
</dbReference>
<evidence type="ECO:0000256" key="1">
    <source>
        <dbReference type="ARBA" id="ARBA00022705"/>
    </source>
</evidence>
<evidence type="ECO:0000313" key="5">
    <source>
        <dbReference type="Proteomes" id="UP000318014"/>
    </source>
</evidence>
<dbReference type="EMBL" id="MF467281">
    <property type="protein sequence ID" value="ATI21223.1"/>
    <property type="molecule type" value="Genomic_DNA"/>
</dbReference>
<name>A0A2C9DT90_9POXV</name>
<evidence type="ECO:0000313" key="3">
    <source>
        <dbReference type="EMBL" id="ATI21223.1"/>
    </source>
</evidence>
<evidence type="ECO:0000313" key="4">
    <source>
        <dbReference type="EMBL" id="ATX75130.1"/>
    </source>
</evidence>
<evidence type="ECO:0000256" key="2">
    <source>
        <dbReference type="SAM" id="MobiDB-lite"/>
    </source>
</evidence>
<keyword evidence="6" id="KW-1185">Reference proteome</keyword>
<dbReference type="Pfam" id="PF05941">
    <property type="entry name" value="Chordopox_A20R"/>
    <property type="match status" value="1"/>
</dbReference>
<reference evidence="4" key="3">
    <citation type="submission" date="2018-08" db="EMBL/GenBank/DDBJ databases">
        <authorList>
            <person name="Ferrada E.E."/>
            <person name="Latorre B.A."/>
        </authorList>
    </citation>
    <scope>NUCLEOTIDE SEQUENCE</scope>
    <source>
        <strain evidence="4">NSW</strain>
    </source>
</reference>
<protein>
    <submittedName>
        <fullName evidence="3">DNA polymerase processivity factor</fullName>
    </submittedName>
</protein>
<accession>A0A2C9DT90</accession>
<sequence>MIRNRANMSKAADLSKLKELLELRRSMQLPTREHVGRYNELLEWARETYWHVPLSVEERSLCIERYYRRRTRSRFSLVPGNYYFALEYFGIEHVFSHGTMVNRETGREVTLEPKFAETLAVLESYDPQLAFLKFACYRGKYVLEDAVSSGCALAPLLERASELGLLASSCTRIRVESHRSLTEEHARLIERRSSASPNVYATGLLCVREGETIRDAVDFGARVCCCVQELRLDSIGDNLFLPYALSFAGDVVRFKSVDQVVDNRVHVGSFVSTRRSGKQLLMVSAETPQVVETRNESVRRLLKHFRHEYFINGAYLSKTAGVDLSQIRAGNRVKVPCRNLEEMVSLMRRDREFAEKIVHTSPFDVTCEYLSYDRYRLVKLINHIEFRLESGRIDSFSLDSRTLLREEPDLELIYLNFHVFVVVFNMVVSAKEAYLAQDAGVLDAVSEDAGKTVEVAENPDTAPDYPVTTDDTVAESETGAGETMAEYLTDSDPATEEREQGVSTTGEPEHGDSKPEEPEPTRSETEESIDKELEHEMEPRRSEMIYEDPDKAEKRDGQADVGYPEDLTEAISESVSEAESELSEISQLALEEPSVPASSCPYLLRPRLLVKRGRRI</sequence>
<feature type="compositionally biased region" description="Basic and acidic residues" evidence="2">
    <location>
        <begin position="507"/>
        <end position="558"/>
    </location>
</feature>
<gene>
    <name evidence="4" type="ORF">EKPV-NSW-ORF143</name>
</gene>
<reference evidence="3 6" key="2">
    <citation type="journal article" date="2017" name="Virus Res.">
        <title>Complete genomic characterisation of two novel poxviruses (WKPV and EKPV) from western and eastern grey kangaroos.</title>
        <authorList>
            <person name="Bennett M."/>
            <person name="Tu S.L."/>
            <person name="Upton C."/>
            <person name="McArtor C."/>
            <person name="Gillett A."/>
            <person name="Laird T."/>
            <person name="O'Dea M."/>
        </authorList>
    </citation>
    <scope>NUCLEOTIDE SEQUENCE [LARGE SCALE GENOMIC DNA]</scope>
    <source>
        <strain evidence="3">Sunshine Coast</strain>
    </source>
</reference>
<feature type="region of interest" description="Disordered" evidence="2">
    <location>
        <begin position="456"/>
        <end position="579"/>
    </location>
</feature>